<evidence type="ECO:0008006" key="4">
    <source>
        <dbReference type="Google" id="ProtNLM"/>
    </source>
</evidence>
<evidence type="ECO:0000313" key="2">
    <source>
        <dbReference type="EMBL" id="CAI5744395.1"/>
    </source>
</evidence>
<sequence>MPLLLSNKIARHEPSLAAQPLALINKKTLMPSLTSMTKVFLAKAFPSPRMKLWGTQSSPAGVDEPMATSTDKRSNEDARGDICEIVVVAIQKIIDSSANEHDRVSTMGPSRLQKASIWGSTKRPLGQLQLSHHITCSVRSGATTKVSAQPKRNDREFVFDEKFIFERREKDGQYHEVTIEVSSVAPGFSKKHCLGQVDVDLDAAFASQTTGPIYKQSALQMDDGSESGMEIHYVLHRLAVKNATAAAASRKLIRSSRSLNDDDDMDACGQIFPDLWYLC</sequence>
<comment type="caution">
    <text evidence="2">The sequence shown here is derived from an EMBL/GenBank/DDBJ whole genome shotgun (WGS) entry which is preliminary data.</text>
</comment>
<organism evidence="2 3">
    <name type="scientific">Peronospora destructor</name>
    <dbReference type="NCBI Taxonomy" id="86335"/>
    <lineage>
        <taxon>Eukaryota</taxon>
        <taxon>Sar</taxon>
        <taxon>Stramenopiles</taxon>
        <taxon>Oomycota</taxon>
        <taxon>Peronosporomycetes</taxon>
        <taxon>Peronosporales</taxon>
        <taxon>Peronosporaceae</taxon>
        <taxon>Peronospora</taxon>
    </lineage>
</organism>
<reference evidence="2" key="1">
    <citation type="submission" date="2022-12" db="EMBL/GenBank/DDBJ databases">
        <authorList>
            <person name="Webb A."/>
        </authorList>
    </citation>
    <scope>NUCLEOTIDE SEQUENCE</scope>
    <source>
        <strain evidence="2">Pd1</strain>
    </source>
</reference>
<name>A0AAV0V5A6_9STRA</name>
<dbReference type="AlphaFoldDB" id="A0AAV0V5A6"/>
<dbReference type="EMBL" id="CANTFM010002085">
    <property type="protein sequence ID" value="CAI5744395.1"/>
    <property type="molecule type" value="Genomic_DNA"/>
</dbReference>
<evidence type="ECO:0000256" key="1">
    <source>
        <dbReference type="SAM" id="MobiDB-lite"/>
    </source>
</evidence>
<keyword evidence="3" id="KW-1185">Reference proteome</keyword>
<proteinExistence type="predicted"/>
<feature type="region of interest" description="Disordered" evidence="1">
    <location>
        <begin position="55"/>
        <end position="76"/>
    </location>
</feature>
<protein>
    <recommendedName>
        <fullName evidence="4">C2 domain-containing protein</fullName>
    </recommendedName>
</protein>
<evidence type="ECO:0000313" key="3">
    <source>
        <dbReference type="Proteomes" id="UP001162029"/>
    </source>
</evidence>
<dbReference type="Proteomes" id="UP001162029">
    <property type="component" value="Unassembled WGS sequence"/>
</dbReference>
<gene>
    <name evidence="2" type="ORF">PDE001_LOCUS9543</name>
</gene>
<accession>A0AAV0V5A6</accession>